<name>A0A1E3KZ82_9BACL</name>
<proteinExistence type="predicted"/>
<keyword evidence="3" id="KW-1185">Reference proteome</keyword>
<gene>
    <name evidence="2" type="ORF">PTI45_03793</name>
</gene>
<keyword evidence="1" id="KW-0238">DNA-binding</keyword>
<dbReference type="EMBL" id="MDER01000073">
    <property type="protein sequence ID" value="ODP26847.1"/>
    <property type="molecule type" value="Genomic_DNA"/>
</dbReference>
<evidence type="ECO:0000313" key="3">
    <source>
        <dbReference type="Proteomes" id="UP000094578"/>
    </source>
</evidence>
<sequence>MHRQKKGNSTGIINNKLMKIRAFFDYIVEFEVVKNSPAKKDKLLKKGVKI</sequence>
<dbReference type="GO" id="GO:0003677">
    <property type="term" value="F:DNA binding"/>
    <property type="evidence" value="ECO:0007669"/>
    <property type="project" value="UniProtKB-KW"/>
</dbReference>
<dbReference type="AlphaFoldDB" id="A0A1E3KZ82"/>
<organism evidence="2 3">
    <name type="scientific">Paenibacillus nuruki</name>
    <dbReference type="NCBI Taxonomy" id="1886670"/>
    <lineage>
        <taxon>Bacteria</taxon>
        <taxon>Bacillati</taxon>
        <taxon>Bacillota</taxon>
        <taxon>Bacilli</taxon>
        <taxon>Bacillales</taxon>
        <taxon>Paenibacillaceae</taxon>
        <taxon>Paenibacillus</taxon>
    </lineage>
</organism>
<dbReference type="InterPro" id="IPR010998">
    <property type="entry name" value="Integrase_recombinase_N"/>
</dbReference>
<reference evidence="2 3" key="1">
    <citation type="submission" date="2016-08" db="EMBL/GenBank/DDBJ databases">
        <title>Genome sequencing of Paenibacillus sp. TI45-13ar, isolated from Korean traditional nuruk.</title>
        <authorList>
            <person name="Kim S.-J."/>
        </authorList>
    </citation>
    <scope>NUCLEOTIDE SEQUENCE [LARGE SCALE GENOMIC DNA]</scope>
    <source>
        <strain evidence="2 3">TI45-13ar</strain>
    </source>
</reference>
<dbReference type="Gene3D" id="1.10.150.130">
    <property type="match status" value="1"/>
</dbReference>
<dbReference type="Proteomes" id="UP000094578">
    <property type="component" value="Unassembled WGS sequence"/>
</dbReference>
<protein>
    <submittedName>
        <fullName evidence="2">Uncharacterized protein</fullName>
    </submittedName>
</protein>
<evidence type="ECO:0000256" key="1">
    <source>
        <dbReference type="ARBA" id="ARBA00023125"/>
    </source>
</evidence>
<comment type="caution">
    <text evidence="2">The sequence shown here is derived from an EMBL/GenBank/DDBJ whole genome shotgun (WGS) entry which is preliminary data.</text>
</comment>
<evidence type="ECO:0000313" key="2">
    <source>
        <dbReference type="EMBL" id="ODP26847.1"/>
    </source>
</evidence>
<accession>A0A1E3KZ82</accession>